<evidence type="ECO:0000313" key="2">
    <source>
        <dbReference type="Proteomes" id="UP000178098"/>
    </source>
</evidence>
<organism evidence="1 2">
    <name type="scientific">Candidatus Roizmanbacteria bacterium RIFCSPHIGHO2_02_FULL_43_11</name>
    <dbReference type="NCBI Taxonomy" id="1802043"/>
    <lineage>
        <taxon>Bacteria</taxon>
        <taxon>Candidatus Roizmaniibacteriota</taxon>
    </lineage>
</organism>
<sequence length="139" mass="16154">MAGIIECIFGKFNTASPVEMPRLTVVDSHAYILDGQRHLKAEGLTVAQVIDYFFGFANGDYLRIHVPEGFNTEKLVQMLQSFFDTQMMARNVARQNPLEVHIHTPCRPNPGKEGEYAQWQGEFWRGYWERIDYEDEYAF</sequence>
<name>A0A1F7HDM9_9BACT</name>
<dbReference type="AlphaFoldDB" id="A0A1F7HDM9"/>
<dbReference type="EMBL" id="MFZT01000048">
    <property type="protein sequence ID" value="OGK29387.1"/>
    <property type="molecule type" value="Genomic_DNA"/>
</dbReference>
<evidence type="ECO:0000313" key="1">
    <source>
        <dbReference type="EMBL" id="OGK29387.1"/>
    </source>
</evidence>
<protein>
    <submittedName>
        <fullName evidence="1">Uncharacterized protein</fullName>
    </submittedName>
</protein>
<reference evidence="1 2" key="1">
    <citation type="journal article" date="2016" name="Nat. Commun.">
        <title>Thousands of microbial genomes shed light on interconnected biogeochemical processes in an aquifer system.</title>
        <authorList>
            <person name="Anantharaman K."/>
            <person name="Brown C.T."/>
            <person name="Hug L.A."/>
            <person name="Sharon I."/>
            <person name="Castelle C.J."/>
            <person name="Probst A.J."/>
            <person name="Thomas B.C."/>
            <person name="Singh A."/>
            <person name="Wilkins M.J."/>
            <person name="Karaoz U."/>
            <person name="Brodie E.L."/>
            <person name="Williams K.H."/>
            <person name="Hubbard S.S."/>
            <person name="Banfield J.F."/>
        </authorList>
    </citation>
    <scope>NUCLEOTIDE SEQUENCE [LARGE SCALE GENOMIC DNA]</scope>
</reference>
<dbReference type="Proteomes" id="UP000178098">
    <property type="component" value="Unassembled WGS sequence"/>
</dbReference>
<comment type="caution">
    <text evidence="1">The sequence shown here is derived from an EMBL/GenBank/DDBJ whole genome shotgun (WGS) entry which is preliminary data.</text>
</comment>
<accession>A0A1F7HDM9</accession>
<gene>
    <name evidence="1" type="ORF">A3D08_03755</name>
</gene>
<proteinExistence type="predicted"/>